<keyword evidence="3" id="KW-1185">Reference proteome</keyword>
<name>A0AAD8XH11_GLOAC</name>
<comment type="caution">
    <text evidence="2">The sequence shown here is derived from an EMBL/GenBank/DDBJ whole genome shotgun (WGS) entry which is preliminary data.</text>
</comment>
<sequence>MERIFPSASPLKAPVWHWQVCESWSWVLVLGSWVLGLGARVGWGWGRGCRRAGRRAAGHRFRDGQMGLPSAGTGQPNP</sequence>
<dbReference type="AlphaFoldDB" id="A0AAD8XH11"/>
<evidence type="ECO:0000256" key="1">
    <source>
        <dbReference type="SAM" id="Phobius"/>
    </source>
</evidence>
<feature type="transmembrane region" description="Helical" evidence="1">
    <location>
        <begin position="24"/>
        <end position="45"/>
    </location>
</feature>
<keyword evidence="1" id="KW-0472">Membrane</keyword>
<dbReference type="Proteomes" id="UP001244207">
    <property type="component" value="Unassembled WGS sequence"/>
</dbReference>
<keyword evidence="1" id="KW-0812">Transmembrane</keyword>
<proteinExistence type="predicted"/>
<organism evidence="2 3">
    <name type="scientific">Glomerella acutata</name>
    <name type="common">Colletotrichum acutatum</name>
    <dbReference type="NCBI Taxonomy" id="27357"/>
    <lineage>
        <taxon>Eukaryota</taxon>
        <taxon>Fungi</taxon>
        <taxon>Dikarya</taxon>
        <taxon>Ascomycota</taxon>
        <taxon>Pezizomycotina</taxon>
        <taxon>Sordariomycetes</taxon>
        <taxon>Hypocreomycetidae</taxon>
        <taxon>Glomerellales</taxon>
        <taxon>Glomerellaceae</taxon>
        <taxon>Colletotrichum</taxon>
        <taxon>Colletotrichum acutatum species complex</taxon>
    </lineage>
</organism>
<dbReference type="GeneID" id="85391931"/>
<accession>A0AAD8XH11</accession>
<evidence type="ECO:0000313" key="2">
    <source>
        <dbReference type="EMBL" id="KAK1725986.1"/>
    </source>
</evidence>
<protein>
    <submittedName>
        <fullName evidence="2">Uncharacterized protein</fullName>
    </submittedName>
</protein>
<evidence type="ECO:0000313" key="3">
    <source>
        <dbReference type="Proteomes" id="UP001244207"/>
    </source>
</evidence>
<reference evidence="2" key="1">
    <citation type="submission" date="2021-12" db="EMBL/GenBank/DDBJ databases">
        <title>Comparative genomics, transcriptomics and evolutionary studies reveal genomic signatures of adaptation to plant cell wall in hemibiotrophic fungi.</title>
        <authorList>
            <consortium name="DOE Joint Genome Institute"/>
            <person name="Baroncelli R."/>
            <person name="Diaz J.F."/>
            <person name="Benocci T."/>
            <person name="Peng M."/>
            <person name="Battaglia E."/>
            <person name="Haridas S."/>
            <person name="Andreopoulos W."/>
            <person name="Labutti K."/>
            <person name="Pangilinan J."/>
            <person name="Floch G.L."/>
            <person name="Makela M.R."/>
            <person name="Henrissat B."/>
            <person name="Grigoriev I.V."/>
            <person name="Crouch J.A."/>
            <person name="De Vries R.P."/>
            <person name="Sukno S.A."/>
            <person name="Thon M.R."/>
        </authorList>
    </citation>
    <scope>NUCLEOTIDE SEQUENCE</scope>
    <source>
        <strain evidence="2">CBS 112980</strain>
    </source>
</reference>
<keyword evidence="1" id="KW-1133">Transmembrane helix</keyword>
<dbReference type="RefSeq" id="XP_060366041.1">
    <property type="nucleotide sequence ID" value="XM_060508032.1"/>
</dbReference>
<dbReference type="EMBL" id="JAHMHS010000036">
    <property type="protein sequence ID" value="KAK1725986.1"/>
    <property type="molecule type" value="Genomic_DNA"/>
</dbReference>
<gene>
    <name evidence="2" type="ORF">BDZ83DRAFT_617539</name>
</gene>